<accession>A0AAV5T2H8</accession>
<reference evidence="5" key="1">
    <citation type="submission" date="2023-10" db="EMBL/GenBank/DDBJ databases">
        <title>Genome assembly of Pristionchus species.</title>
        <authorList>
            <person name="Yoshida K."/>
            <person name="Sommer R.J."/>
        </authorList>
    </citation>
    <scope>NUCLEOTIDE SEQUENCE</scope>
    <source>
        <strain evidence="5">RS0144</strain>
    </source>
</reference>
<keyword evidence="6" id="KW-1185">Reference proteome</keyword>
<dbReference type="EMBL" id="BTSX01000003">
    <property type="protein sequence ID" value="GMS89786.1"/>
    <property type="molecule type" value="Genomic_DNA"/>
</dbReference>
<dbReference type="GO" id="GO:0005634">
    <property type="term" value="C:nucleus"/>
    <property type="evidence" value="ECO:0007669"/>
    <property type="project" value="TreeGrafter"/>
</dbReference>
<dbReference type="AlphaFoldDB" id="A0AAV5T2H8"/>
<feature type="compositionally biased region" description="Basic and acidic residues" evidence="3">
    <location>
        <begin position="179"/>
        <end position="193"/>
    </location>
</feature>
<organism evidence="5 6">
    <name type="scientific">Pristionchus entomophagus</name>
    <dbReference type="NCBI Taxonomy" id="358040"/>
    <lineage>
        <taxon>Eukaryota</taxon>
        <taxon>Metazoa</taxon>
        <taxon>Ecdysozoa</taxon>
        <taxon>Nematoda</taxon>
        <taxon>Chromadorea</taxon>
        <taxon>Rhabditida</taxon>
        <taxon>Rhabditina</taxon>
        <taxon>Diplogasteromorpha</taxon>
        <taxon>Diplogasteroidea</taxon>
        <taxon>Neodiplogasteridae</taxon>
        <taxon>Pristionchus</taxon>
    </lineage>
</organism>
<evidence type="ECO:0000259" key="4">
    <source>
        <dbReference type="PROSITE" id="PS50800"/>
    </source>
</evidence>
<dbReference type="Proteomes" id="UP001432027">
    <property type="component" value="Unassembled WGS sequence"/>
</dbReference>
<dbReference type="SUPFAM" id="SSF68906">
    <property type="entry name" value="SAP domain"/>
    <property type="match status" value="1"/>
</dbReference>
<comment type="similarity">
    <text evidence="2">Belongs to the SAP domain-containing ribonucleoprotein family.</text>
</comment>
<dbReference type="Pfam" id="PF02037">
    <property type="entry name" value="SAP"/>
    <property type="match status" value="1"/>
</dbReference>
<dbReference type="InterPro" id="IPR036361">
    <property type="entry name" value="SAP_dom_sf"/>
</dbReference>
<protein>
    <recommendedName>
        <fullName evidence="4">SAP domain-containing protein</fullName>
    </recommendedName>
</protein>
<feature type="compositionally biased region" description="Low complexity" evidence="3">
    <location>
        <begin position="86"/>
        <end position="106"/>
    </location>
</feature>
<dbReference type="PANTHER" id="PTHR46551">
    <property type="entry name" value="SAP DOMAIN-CONTAINING RIBONUCLEOPROTEIN"/>
    <property type="match status" value="1"/>
</dbReference>
<evidence type="ECO:0000256" key="3">
    <source>
        <dbReference type="SAM" id="MobiDB-lite"/>
    </source>
</evidence>
<evidence type="ECO:0000256" key="1">
    <source>
        <dbReference type="ARBA" id="ARBA00022553"/>
    </source>
</evidence>
<dbReference type="InterPro" id="IPR052240">
    <property type="entry name" value="SAP_domain_ribonucleoprotein"/>
</dbReference>
<dbReference type="SMART" id="SM00513">
    <property type="entry name" value="SAP"/>
    <property type="match status" value="1"/>
</dbReference>
<feature type="non-terminal residue" evidence="5">
    <location>
        <position position="1"/>
    </location>
</feature>
<comment type="caution">
    <text evidence="5">The sequence shown here is derived from an EMBL/GenBank/DDBJ whole genome shotgun (WGS) entry which is preliminary data.</text>
</comment>
<dbReference type="PANTHER" id="PTHR46551:SF1">
    <property type="entry name" value="SAP DOMAIN-CONTAINING RIBONUCLEOPROTEIN"/>
    <property type="match status" value="1"/>
</dbReference>
<gene>
    <name evidence="5" type="ORF">PENTCL1PPCAC_11961</name>
</gene>
<dbReference type="InterPro" id="IPR003034">
    <property type="entry name" value="SAP_dom"/>
</dbReference>
<evidence type="ECO:0000313" key="6">
    <source>
        <dbReference type="Proteomes" id="UP001432027"/>
    </source>
</evidence>
<feature type="region of interest" description="Disordered" evidence="3">
    <location>
        <begin position="153"/>
        <end position="219"/>
    </location>
</feature>
<evidence type="ECO:0000256" key="2">
    <source>
        <dbReference type="ARBA" id="ARBA00046328"/>
    </source>
</evidence>
<dbReference type="Gene3D" id="1.10.720.30">
    <property type="entry name" value="SAP domain"/>
    <property type="match status" value="1"/>
</dbReference>
<dbReference type="PROSITE" id="PS50800">
    <property type="entry name" value="SAP"/>
    <property type="match status" value="1"/>
</dbReference>
<feature type="domain" description="SAP" evidence="4">
    <location>
        <begin position="8"/>
        <end position="42"/>
    </location>
</feature>
<sequence length="255" mass="26704">VRKMSVNYDKMTVPELKELLKDKNLPTAGKKAELVERLNTADEDELLGLNKPGDLASTIDEEKDLLESPTKGDEAALLDIPEVGDSSTTNGDAASAAASETSATKTDPAAGDVKLARAARFGLPVSAETPPVTDKKDERVRRFGVITAPAADDAKSARAKRFGLESNTPVSSPAGPRPAVDDETKKKLIDRAARFGIPVSADGKRQSTEGGGGGAKPGVDLDKLAARAARFGVPTGDAETELKKKARLERFGGAV</sequence>
<name>A0AAV5T2H8_9BILA</name>
<dbReference type="GO" id="GO:0016973">
    <property type="term" value="P:poly(A)+ mRNA export from nucleus"/>
    <property type="evidence" value="ECO:0007669"/>
    <property type="project" value="TreeGrafter"/>
</dbReference>
<keyword evidence="1" id="KW-0597">Phosphoprotein</keyword>
<feature type="region of interest" description="Disordered" evidence="3">
    <location>
        <begin position="38"/>
        <end position="111"/>
    </location>
</feature>
<proteinExistence type="inferred from homology"/>
<evidence type="ECO:0000313" key="5">
    <source>
        <dbReference type="EMBL" id="GMS89786.1"/>
    </source>
</evidence>